<proteinExistence type="predicted"/>
<comment type="caution">
    <text evidence="2">The sequence shown here is derived from an EMBL/GenBank/DDBJ whole genome shotgun (WGS) entry which is preliminary data.</text>
</comment>
<reference evidence="2" key="1">
    <citation type="submission" date="2023-06" db="EMBL/GenBank/DDBJ databases">
        <title>Genome-scale phylogeny and comparative genomics of the fungal order Sordariales.</title>
        <authorList>
            <consortium name="Lawrence Berkeley National Laboratory"/>
            <person name="Hensen N."/>
            <person name="Bonometti L."/>
            <person name="Westerberg I."/>
            <person name="Brannstrom I.O."/>
            <person name="Guillou S."/>
            <person name="Cros-Aarteil S."/>
            <person name="Calhoun S."/>
            <person name="Haridas S."/>
            <person name="Kuo A."/>
            <person name="Mondo S."/>
            <person name="Pangilinan J."/>
            <person name="Riley R."/>
            <person name="Labutti K."/>
            <person name="Andreopoulos B."/>
            <person name="Lipzen A."/>
            <person name="Chen C."/>
            <person name="Yanf M."/>
            <person name="Daum C."/>
            <person name="Ng V."/>
            <person name="Clum A."/>
            <person name="Steindorff A."/>
            <person name="Ohm R."/>
            <person name="Martin F."/>
            <person name="Silar P."/>
            <person name="Natvig D."/>
            <person name="Lalanne C."/>
            <person name="Gautier V."/>
            <person name="Ament-Velasquez S.L."/>
            <person name="Kruys A."/>
            <person name="Hutchinson M.I."/>
            <person name="Powell A.J."/>
            <person name="Barry K."/>
            <person name="Miller A.N."/>
            <person name="Grigoriev I.V."/>
            <person name="Debuchy R."/>
            <person name="Gladieux P."/>
            <person name="Thoren M.H."/>
            <person name="Johannesson H."/>
        </authorList>
    </citation>
    <scope>NUCLEOTIDE SEQUENCE</scope>
    <source>
        <strain evidence="2">SMH2532-1</strain>
    </source>
</reference>
<organism evidence="2 3">
    <name type="scientific">Cercophora newfieldiana</name>
    <dbReference type="NCBI Taxonomy" id="92897"/>
    <lineage>
        <taxon>Eukaryota</taxon>
        <taxon>Fungi</taxon>
        <taxon>Dikarya</taxon>
        <taxon>Ascomycota</taxon>
        <taxon>Pezizomycotina</taxon>
        <taxon>Sordariomycetes</taxon>
        <taxon>Sordariomycetidae</taxon>
        <taxon>Sordariales</taxon>
        <taxon>Lasiosphaeriaceae</taxon>
        <taxon>Cercophora</taxon>
    </lineage>
</organism>
<keyword evidence="1" id="KW-0812">Transmembrane</keyword>
<evidence type="ECO:0000313" key="3">
    <source>
        <dbReference type="Proteomes" id="UP001174936"/>
    </source>
</evidence>
<feature type="transmembrane region" description="Helical" evidence="1">
    <location>
        <begin position="51"/>
        <end position="77"/>
    </location>
</feature>
<keyword evidence="3" id="KW-1185">Reference proteome</keyword>
<feature type="transmembrane region" description="Helical" evidence="1">
    <location>
        <begin position="97"/>
        <end position="124"/>
    </location>
</feature>
<protein>
    <submittedName>
        <fullName evidence="2">Uncharacterized protein</fullName>
    </submittedName>
</protein>
<dbReference type="EMBL" id="JAULSV010000007">
    <property type="protein sequence ID" value="KAK0639621.1"/>
    <property type="molecule type" value="Genomic_DNA"/>
</dbReference>
<accession>A0AA40CI20</accession>
<evidence type="ECO:0000256" key="1">
    <source>
        <dbReference type="SAM" id="Phobius"/>
    </source>
</evidence>
<name>A0AA40CI20_9PEZI</name>
<dbReference type="Proteomes" id="UP001174936">
    <property type="component" value="Unassembled WGS sequence"/>
</dbReference>
<gene>
    <name evidence="2" type="ORF">B0T16DRAFT_518592</name>
</gene>
<keyword evidence="1" id="KW-0472">Membrane</keyword>
<keyword evidence="1" id="KW-1133">Transmembrane helix</keyword>
<dbReference type="AlphaFoldDB" id="A0AA40CI20"/>
<evidence type="ECO:0000313" key="2">
    <source>
        <dbReference type="EMBL" id="KAK0639621.1"/>
    </source>
</evidence>
<sequence>MAKSGGYPDVGATAVVGEEAHQPMLPEKGRASQSNEESVRRAWRTSARKRIGVLGFLPFLVGIPLQLGIIAFLGYLWYQQNPNGGDMVAEHRVWRTIVMSGWTAPAVTLSAVVIRTAVGLQLVVEKAKSRQTSIDLVLALCMIGGMGFQQFVLINIRRGNFTSWYNMLGGHFERTSYENGWAYYNLVPIRGTKREEGLEMTASVCGLKWNHTVEAILASTTNRTAEFAPKRKNNTASWETEPLLKQLGIIDESRSPDDRGFLRLHSHTPSPELQVLIDSPIAPRIIPELTSTAMSEFFNRGILDPTGAVNARDDPLWRRT</sequence>
<feature type="transmembrane region" description="Helical" evidence="1">
    <location>
        <begin position="136"/>
        <end position="156"/>
    </location>
</feature>